<dbReference type="Gene3D" id="3.20.20.70">
    <property type="entry name" value="Aldolase class I"/>
    <property type="match status" value="1"/>
</dbReference>
<evidence type="ECO:0000256" key="10">
    <source>
        <dbReference type="SAM" id="MobiDB-lite"/>
    </source>
</evidence>
<dbReference type="SUPFAM" id="SSF102114">
    <property type="entry name" value="Radical SAM enzymes"/>
    <property type="match status" value="1"/>
</dbReference>
<comment type="caution">
    <text evidence="12">The sequence shown here is derived from an EMBL/GenBank/DDBJ whole genome shotgun (WGS) entry which is preliminary data.</text>
</comment>
<evidence type="ECO:0000256" key="1">
    <source>
        <dbReference type="ARBA" id="ARBA00022485"/>
    </source>
</evidence>
<name>A0AAV5B1B7_9ACTN</name>
<evidence type="ECO:0000256" key="2">
    <source>
        <dbReference type="ARBA" id="ARBA00022691"/>
    </source>
</evidence>
<dbReference type="GO" id="GO:0005525">
    <property type="term" value="F:GTP binding"/>
    <property type="evidence" value="ECO:0007669"/>
    <property type="project" value="UniProtKB-KW"/>
</dbReference>
<evidence type="ECO:0000259" key="11">
    <source>
        <dbReference type="PROSITE" id="PS51918"/>
    </source>
</evidence>
<protein>
    <submittedName>
        <fullName evidence="12">GTP 3',8-cyclase MoaA</fullName>
    </submittedName>
</protein>
<dbReference type="CDD" id="cd01335">
    <property type="entry name" value="Radical_SAM"/>
    <property type="match status" value="1"/>
</dbReference>
<reference evidence="12" key="1">
    <citation type="journal article" date="2022" name="Int. J. Syst. Evol. Microbiol.">
        <title>Granulimonas faecalis gen. nov., sp. nov., and Leptogranulimonas caecicola gen. nov., sp. nov., novel lactate-producing Atopobiaceae bacteria isolated from mouse intestines, and an emended description of the family Atopobiaceae.</title>
        <authorList>
            <person name="Morinaga K."/>
            <person name="Kusada H."/>
            <person name="Sakamoto S."/>
            <person name="Murakami T."/>
            <person name="Toyoda A."/>
            <person name="Mori H."/>
            <person name="Meng X.Y."/>
            <person name="Takashino M."/>
            <person name="Murotomi K."/>
            <person name="Tamaki H."/>
        </authorList>
    </citation>
    <scope>NUCLEOTIDE SEQUENCE</scope>
    <source>
        <strain evidence="12">OPF53</strain>
    </source>
</reference>
<dbReference type="GO" id="GO:0006777">
    <property type="term" value="P:Mo-molybdopterin cofactor biosynthetic process"/>
    <property type="evidence" value="ECO:0007669"/>
    <property type="project" value="UniProtKB-KW"/>
</dbReference>
<dbReference type="RefSeq" id="WP_204406963.1">
    <property type="nucleotide sequence ID" value="NZ_BQKC01000001.1"/>
</dbReference>
<keyword evidence="7" id="KW-0342">GTP-binding</keyword>
<keyword evidence="9" id="KW-0456">Lyase</keyword>
<keyword evidence="6" id="KW-0411">Iron-sulfur</keyword>
<sequence length="316" mass="33437">MLDETGRSITYLRLSVTDRCNCRCRYCMPAAGVEKVCHSDVMGLEEMAVVVAACARLGVTKVRITGGEPLARLGVERLVAMVRSVPGIEEVAMTTNATLLAPKARALADAGLDRVNVSLDSLDPDRYRAITRTGSLDDALAGLAAAREAGLGPVKVNAVLMGGVNEADIRPLAGLARDGAVASVRFIELMPIGEAASWPRASFVPAERVLEELPDLAPVGADGVSETFSAPGWRGTVGLIRPMSHRFCSGCNRIRVTADGMLKACLHSGREVPLRGLAPDALVRVIADEIHRKPERHAMDADHASQSARAMNAIGG</sequence>
<feature type="domain" description="Radical SAM core" evidence="11">
    <location>
        <begin position="4"/>
        <end position="222"/>
    </location>
</feature>
<evidence type="ECO:0000313" key="12">
    <source>
        <dbReference type="EMBL" id="GJM54932.1"/>
    </source>
</evidence>
<keyword evidence="1" id="KW-0004">4Fe-4S</keyword>
<evidence type="ECO:0000256" key="9">
    <source>
        <dbReference type="ARBA" id="ARBA00023239"/>
    </source>
</evidence>
<dbReference type="InterPro" id="IPR013785">
    <property type="entry name" value="Aldolase_TIM"/>
</dbReference>
<feature type="region of interest" description="Disordered" evidence="10">
    <location>
        <begin position="296"/>
        <end position="316"/>
    </location>
</feature>
<dbReference type="PANTHER" id="PTHR22960:SF0">
    <property type="entry name" value="MOLYBDENUM COFACTOR BIOSYNTHESIS PROTEIN 1"/>
    <property type="match status" value="1"/>
</dbReference>
<dbReference type="InterPro" id="IPR013483">
    <property type="entry name" value="MoaA"/>
</dbReference>
<dbReference type="GO" id="GO:0061799">
    <property type="term" value="F:cyclic pyranopterin monophosphate synthase activity"/>
    <property type="evidence" value="ECO:0007669"/>
    <property type="project" value="TreeGrafter"/>
</dbReference>
<evidence type="ECO:0000256" key="6">
    <source>
        <dbReference type="ARBA" id="ARBA00023014"/>
    </source>
</evidence>
<evidence type="ECO:0000256" key="4">
    <source>
        <dbReference type="ARBA" id="ARBA00022741"/>
    </source>
</evidence>
<accession>A0AAV5B1B7</accession>
<dbReference type="GO" id="GO:0046872">
    <property type="term" value="F:metal ion binding"/>
    <property type="evidence" value="ECO:0007669"/>
    <property type="project" value="UniProtKB-KW"/>
</dbReference>
<dbReference type="InterPro" id="IPR040064">
    <property type="entry name" value="MoaA-like"/>
</dbReference>
<dbReference type="SFLD" id="SFLDG01067">
    <property type="entry name" value="SPASM/twitch_domain_containing"/>
    <property type="match status" value="1"/>
</dbReference>
<dbReference type="InterPro" id="IPR006638">
    <property type="entry name" value="Elp3/MiaA/NifB-like_rSAM"/>
</dbReference>
<dbReference type="CDD" id="cd21117">
    <property type="entry name" value="Twitch_MoaA"/>
    <property type="match status" value="1"/>
</dbReference>
<dbReference type="SFLD" id="SFLDG01383">
    <property type="entry name" value="cyclic_pyranopterin_phosphate"/>
    <property type="match status" value="1"/>
</dbReference>
<dbReference type="Pfam" id="PF06463">
    <property type="entry name" value="Mob_synth_C"/>
    <property type="match status" value="1"/>
</dbReference>
<dbReference type="AlphaFoldDB" id="A0AAV5B1B7"/>
<dbReference type="InterPro" id="IPR007197">
    <property type="entry name" value="rSAM"/>
</dbReference>
<dbReference type="GO" id="GO:0051539">
    <property type="term" value="F:4 iron, 4 sulfur cluster binding"/>
    <property type="evidence" value="ECO:0007669"/>
    <property type="project" value="UniProtKB-KW"/>
</dbReference>
<gene>
    <name evidence="12" type="ORF">ATOP_05870</name>
</gene>
<dbReference type="GO" id="GO:0061798">
    <property type="term" value="F:GTP 3',8'-cyclase activity"/>
    <property type="evidence" value="ECO:0007669"/>
    <property type="project" value="TreeGrafter"/>
</dbReference>
<evidence type="ECO:0000256" key="8">
    <source>
        <dbReference type="ARBA" id="ARBA00023150"/>
    </source>
</evidence>
<dbReference type="Pfam" id="PF04055">
    <property type="entry name" value="Radical_SAM"/>
    <property type="match status" value="1"/>
</dbReference>
<keyword evidence="2" id="KW-0949">S-adenosyl-L-methionine</keyword>
<keyword evidence="5" id="KW-0408">Iron</keyword>
<keyword evidence="3" id="KW-0479">Metal-binding</keyword>
<dbReference type="InterPro" id="IPR050105">
    <property type="entry name" value="MoCo_biosynth_MoaA/MoaC"/>
</dbReference>
<organism evidence="12 13">
    <name type="scientific">Granulimonas faecalis</name>
    <dbReference type="NCBI Taxonomy" id="2894155"/>
    <lineage>
        <taxon>Bacteria</taxon>
        <taxon>Bacillati</taxon>
        <taxon>Actinomycetota</taxon>
        <taxon>Coriobacteriia</taxon>
        <taxon>Coriobacteriales</taxon>
        <taxon>Kribbibacteriaceae</taxon>
        <taxon>Granulimonas</taxon>
    </lineage>
</organism>
<dbReference type="SMART" id="SM00729">
    <property type="entry name" value="Elp3"/>
    <property type="match status" value="1"/>
</dbReference>
<dbReference type="EMBL" id="BQKC01000001">
    <property type="protein sequence ID" value="GJM54932.1"/>
    <property type="molecule type" value="Genomic_DNA"/>
</dbReference>
<dbReference type="InterPro" id="IPR058240">
    <property type="entry name" value="rSAM_sf"/>
</dbReference>
<evidence type="ECO:0000256" key="7">
    <source>
        <dbReference type="ARBA" id="ARBA00023134"/>
    </source>
</evidence>
<dbReference type="PROSITE" id="PS51918">
    <property type="entry name" value="RADICAL_SAM"/>
    <property type="match status" value="1"/>
</dbReference>
<dbReference type="SFLD" id="SFLDG01386">
    <property type="entry name" value="main_SPASM_domain-containing"/>
    <property type="match status" value="1"/>
</dbReference>
<evidence type="ECO:0000313" key="13">
    <source>
        <dbReference type="Proteomes" id="UP001055025"/>
    </source>
</evidence>
<evidence type="ECO:0000256" key="5">
    <source>
        <dbReference type="ARBA" id="ARBA00023004"/>
    </source>
</evidence>
<keyword evidence="8" id="KW-0501">Molybdenum cofactor biosynthesis</keyword>
<dbReference type="SFLD" id="SFLDS00029">
    <property type="entry name" value="Radical_SAM"/>
    <property type="match status" value="1"/>
</dbReference>
<dbReference type="InterPro" id="IPR010505">
    <property type="entry name" value="MoaA_twitch"/>
</dbReference>
<keyword evidence="4" id="KW-0547">Nucleotide-binding</keyword>
<keyword evidence="13" id="KW-1185">Reference proteome</keyword>
<dbReference type="Proteomes" id="UP001055025">
    <property type="component" value="Unassembled WGS sequence"/>
</dbReference>
<dbReference type="NCBIfam" id="TIGR02666">
    <property type="entry name" value="moaA"/>
    <property type="match status" value="1"/>
</dbReference>
<dbReference type="PANTHER" id="PTHR22960">
    <property type="entry name" value="MOLYBDOPTERIN COFACTOR SYNTHESIS PROTEIN A"/>
    <property type="match status" value="1"/>
</dbReference>
<evidence type="ECO:0000256" key="3">
    <source>
        <dbReference type="ARBA" id="ARBA00022723"/>
    </source>
</evidence>
<proteinExistence type="predicted"/>